<proteinExistence type="predicted"/>
<organism evidence="7 8">
    <name type="scientific">Aspergillus terreus (strain NIH 2624 / FGSC A1156)</name>
    <dbReference type="NCBI Taxonomy" id="341663"/>
    <lineage>
        <taxon>Eukaryota</taxon>
        <taxon>Fungi</taxon>
        <taxon>Dikarya</taxon>
        <taxon>Ascomycota</taxon>
        <taxon>Pezizomycotina</taxon>
        <taxon>Eurotiomycetes</taxon>
        <taxon>Eurotiomycetidae</taxon>
        <taxon>Eurotiales</taxon>
        <taxon>Aspergillaceae</taxon>
        <taxon>Aspergillus</taxon>
        <taxon>Aspergillus subgen. Circumdati</taxon>
    </lineage>
</organism>
<evidence type="ECO:0000256" key="3">
    <source>
        <dbReference type="ARBA" id="ARBA00023015"/>
    </source>
</evidence>
<feature type="domain" description="Xylanolytic transcriptional activator regulatory" evidence="6">
    <location>
        <begin position="33"/>
        <end position="188"/>
    </location>
</feature>
<evidence type="ECO:0000256" key="4">
    <source>
        <dbReference type="ARBA" id="ARBA00023163"/>
    </source>
</evidence>
<dbReference type="HOGENOM" id="CLU_023880_0_1_1"/>
<keyword evidence="2" id="KW-0479">Metal-binding</keyword>
<keyword evidence="4" id="KW-0804">Transcription</keyword>
<comment type="subcellular location">
    <subcellularLocation>
        <location evidence="1">Nucleus</location>
    </subcellularLocation>
</comment>
<dbReference type="RefSeq" id="XP_001215411.1">
    <property type="nucleotide sequence ID" value="XM_001215411.1"/>
</dbReference>
<dbReference type="STRING" id="341663.Q0CJA1"/>
<gene>
    <name evidence="7" type="ORF">ATEG_06233</name>
</gene>
<dbReference type="InterPro" id="IPR007219">
    <property type="entry name" value="XnlR_reg_dom"/>
</dbReference>
<evidence type="ECO:0000256" key="1">
    <source>
        <dbReference type="ARBA" id="ARBA00004123"/>
    </source>
</evidence>
<dbReference type="GO" id="GO:0003677">
    <property type="term" value="F:DNA binding"/>
    <property type="evidence" value="ECO:0007669"/>
    <property type="project" value="InterPro"/>
</dbReference>
<dbReference type="InterPro" id="IPR050815">
    <property type="entry name" value="TF_fung"/>
</dbReference>
<dbReference type="VEuPathDB" id="FungiDB:ATEG_06233"/>
<dbReference type="AlphaFoldDB" id="Q0CJA1"/>
<reference evidence="8" key="1">
    <citation type="submission" date="2005-09" db="EMBL/GenBank/DDBJ databases">
        <title>Annotation of the Aspergillus terreus NIH2624 genome.</title>
        <authorList>
            <person name="Birren B.W."/>
            <person name="Lander E.S."/>
            <person name="Galagan J.E."/>
            <person name="Nusbaum C."/>
            <person name="Devon K."/>
            <person name="Henn M."/>
            <person name="Ma L.-J."/>
            <person name="Jaffe D.B."/>
            <person name="Butler J."/>
            <person name="Alvarez P."/>
            <person name="Gnerre S."/>
            <person name="Grabherr M."/>
            <person name="Kleber M."/>
            <person name="Mauceli E.W."/>
            <person name="Brockman W."/>
            <person name="Rounsley S."/>
            <person name="Young S.K."/>
            <person name="LaButti K."/>
            <person name="Pushparaj V."/>
            <person name="DeCaprio D."/>
            <person name="Crawford M."/>
            <person name="Koehrsen M."/>
            <person name="Engels R."/>
            <person name="Montgomery P."/>
            <person name="Pearson M."/>
            <person name="Howarth C."/>
            <person name="Larson L."/>
            <person name="Luoma S."/>
            <person name="White J."/>
            <person name="Alvarado L."/>
            <person name="Kodira C.D."/>
            <person name="Zeng Q."/>
            <person name="Oleary S."/>
            <person name="Yandava C."/>
            <person name="Denning D.W."/>
            <person name="Nierman W.C."/>
            <person name="Milne T."/>
            <person name="Madden K."/>
        </authorList>
    </citation>
    <scope>NUCLEOTIDE SEQUENCE [LARGE SCALE GENOMIC DNA]</scope>
    <source>
        <strain evidence="8">NIH 2624 / FGSC A1156</strain>
    </source>
</reference>
<dbReference type="PANTHER" id="PTHR47338:SF20">
    <property type="entry name" value="ZN(II)2CYS6 TRANSCRIPTION FACTOR (EUROFUNG)"/>
    <property type="match status" value="1"/>
</dbReference>
<dbReference type="PANTHER" id="PTHR47338">
    <property type="entry name" value="ZN(II)2CYS6 TRANSCRIPTION FACTOR (EUROFUNG)-RELATED"/>
    <property type="match status" value="1"/>
</dbReference>
<protein>
    <recommendedName>
        <fullName evidence="6">Xylanolytic transcriptional activator regulatory domain-containing protein</fullName>
    </recommendedName>
</protein>
<keyword evidence="5" id="KW-0539">Nucleus</keyword>
<dbReference type="OrthoDB" id="3862662at2759"/>
<evidence type="ECO:0000313" key="8">
    <source>
        <dbReference type="Proteomes" id="UP000007963"/>
    </source>
</evidence>
<dbReference type="EMBL" id="CH476601">
    <property type="protein sequence ID" value="EAU33994.1"/>
    <property type="molecule type" value="Genomic_DNA"/>
</dbReference>
<dbReference type="Proteomes" id="UP000007963">
    <property type="component" value="Unassembled WGS sequence"/>
</dbReference>
<dbReference type="Pfam" id="PF04082">
    <property type="entry name" value="Fungal_trans"/>
    <property type="match status" value="1"/>
</dbReference>
<dbReference type="eggNOG" id="ENOG502SSDB">
    <property type="taxonomic scope" value="Eukaryota"/>
</dbReference>
<keyword evidence="3" id="KW-0805">Transcription regulation</keyword>
<evidence type="ECO:0000313" key="7">
    <source>
        <dbReference type="EMBL" id="EAU33994.1"/>
    </source>
</evidence>
<evidence type="ECO:0000256" key="2">
    <source>
        <dbReference type="ARBA" id="ARBA00022723"/>
    </source>
</evidence>
<dbReference type="GO" id="GO:0008270">
    <property type="term" value="F:zinc ion binding"/>
    <property type="evidence" value="ECO:0007669"/>
    <property type="project" value="InterPro"/>
</dbReference>
<dbReference type="GO" id="GO:0005634">
    <property type="term" value="C:nucleus"/>
    <property type="evidence" value="ECO:0007669"/>
    <property type="project" value="UniProtKB-SubCell"/>
</dbReference>
<evidence type="ECO:0000256" key="5">
    <source>
        <dbReference type="ARBA" id="ARBA00023242"/>
    </source>
</evidence>
<dbReference type="GO" id="GO:0000981">
    <property type="term" value="F:DNA-binding transcription factor activity, RNA polymerase II-specific"/>
    <property type="evidence" value="ECO:0007669"/>
    <property type="project" value="InterPro"/>
</dbReference>
<dbReference type="GO" id="GO:0006351">
    <property type="term" value="P:DNA-templated transcription"/>
    <property type="evidence" value="ECO:0007669"/>
    <property type="project" value="InterPro"/>
</dbReference>
<dbReference type="GeneID" id="4321550"/>
<name>Q0CJA1_ASPTN</name>
<accession>Q0CJA1</accession>
<evidence type="ECO:0000259" key="6">
    <source>
        <dbReference type="Pfam" id="PF04082"/>
    </source>
</evidence>
<dbReference type="OMA" id="WILADYY"/>
<dbReference type="CDD" id="cd12148">
    <property type="entry name" value="fungal_TF_MHR"/>
    <property type="match status" value="1"/>
</dbReference>
<sequence>MDSHSLAIDRFFVDLVINALLDRSVLVDAILCVYFRNIHRWLPVIPEQKFRARISQIHSSRSAELALLLLAMYLLTENEWGNTRIQREGQQHLYQQCSCLVSFLLLVRGPSLELVQAGLLLILYELGSGSLEAAFLRVAACARLAYSLGLHVDESFVDDYSGAWCHAEERRRVWTAVYMMDRLVYQIMPDIVAPHAVGEPVDDFPLPIGDQESEHKPNKTFLSFKTSLNIPLSYYTREIQAVRILGNVQMLQNLVRLDSFQQHFHLIDSNLMQLMQQLFEESAGWEAHLGAIAIALMATLTLHRSQVGYGAPSSIAQHPDILHRAPLSMAAVSSVINMVRDICLQLNALEAIEEISRVPLPAVMCIGETALTAIWLKQADPDESHVDGRAFSLALERVRRYWILADYYMKRLVWNEAEHLDRGM</sequence>